<keyword evidence="3" id="KW-0596">Phosphopantetheine</keyword>
<comment type="pathway">
    <text evidence="2">Secondary metabolite biosynthesis.</text>
</comment>
<dbReference type="InterPro" id="IPR001227">
    <property type="entry name" value="Ac_transferase_dom_sf"/>
</dbReference>
<organism evidence="11 12">
    <name type="scientific">Aspergillus sydowii CBS 593.65</name>
    <dbReference type="NCBI Taxonomy" id="1036612"/>
    <lineage>
        <taxon>Eukaryota</taxon>
        <taxon>Fungi</taxon>
        <taxon>Dikarya</taxon>
        <taxon>Ascomycota</taxon>
        <taxon>Pezizomycotina</taxon>
        <taxon>Eurotiomycetes</taxon>
        <taxon>Eurotiomycetidae</taxon>
        <taxon>Eurotiales</taxon>
        <taxon>Aspergillaceae</taxon>
        <taxon>Aspergillus</taxon>
        <taxon>Aspergillus subgen. Nidulantes</taxon>
    </lineage>
</organism>
<dbReference type="InterPro" id="IPR009081">
    <property type="entry name" value="PP-bd_ACP"/>
</dbReference>
<dbReference type="Pfam" id="PF22621">
    <property type="entry name" value="CurL-like_PKS_C"/>
    <property type="match status" value="1"/>
</dbReference>
<evidence type="ECO:0000313" key="11">
    <source>
        <dbReference type="EMBL" id="OJJ56275.1"/>
    </source>
</evidence>
<dbReference type="PANTHER" id="PTHR43775:SF24">
    <property type="entry name" value="NON-REDUCING POLYKETIDE SYNTHASE APTA-RELATED"/>
    <property type="match status" value="1"/>
</dbReference>
<dbReference type="SMART" id="SM00823">
    <property type="entry name" value="PKS_PP"/>
    <property type="match status" value="1"/>
</dbReference>
<dbReference type="NCBIfam" id="TIGR04532">
    <property type="entry name" value="PT_fungal_PKS"/>
    <property type="match status" value="1"/>
</dbReference>
<evidence type="ECO:0000256" key="1">
    <source>
        <dbReference type="ARBA" id="ARBA00001957"/>
    </source>
</evidence>
<evidence type="ECO:0000256" key="5">
    <source>
        <dbReference type="ARBA" id="ARBA00022679"/>
    </source>
</evidence>
<dbReference type="InterPro" id="IPR014031">
    <property type="entry name" value="Ketoacyl_synth_C"/>
</dbReference>
<evidence type="ECO:0000256" key="2">
    <source>
        <dbReference type="ARBA" id="ARBA00005179"/>
    </source>
</evidence>
<dbReference type="GO" id="GO:0031177">
    <property type="term" value="F:phosphopantetheine binding"/>
    <property type="evidence" value="ECO:0007669"/>
    <property type="project" value="InterPro"/>
</dbReference>
<dbReference type="GeneID" id="63758687"/>
<feature type="region of interest" description="Disordered" evidence="7">
    <location>
        <begin position="1646"/>
        <end position="1665"/>
    </location>
</feature>
<dbReference type="InterPro" id="IPR016035">
    <property type="entry name" value="Acyl_Trfase/lysoPLipase"/>
</dbReference>
<evidence type="ECO:0000256" key="7">
    <source>
        <dbReference type="SAM" id="MobiDB-lite"/>
    </source>
</evidence>
<feature type="active site" description="Proton donor; for dehydratase activity" evidence="6">
    <location>
        <position position="1541"/>
    </location>
</feature>
<dbReference type="InterPro" id="IPR036736">
    <property type="entry name" value="ACP-like_sf"/>
</dbReference>
<dbReference type="InterPro" id="IPR030918">
    <property type="entry name" value="PT_fungal_PKS"/>
</dbReference>
<dbReference type="GO" id="GO:0004312">
    <property type="term" value="F:fatty acid synthase activity"/>
    <property type="evidence" value="ECO:0007669"/>
    <property type="project" value="TreeGrafter"/>
</dbReference>
<dbReference type="FunFam" id="3.10.129.110:FF:000001">
    <property type="entry name" value="Sterigmatocystin biosynthesis polyketide synthase"/>
    <property type="match status" value="1"/>
</dbReference>
<dbReference type="SUPFAM" id="SSF55048">
    <property type="entry name" value="Probable ACP-binding domain of malonyl-CoA ACP transacylase"/>
    <property type="match status" value="1"/>
</dbReference>
<evidence type="ECO:0000259" key="8">
    <source>
        <dbReference type="PROSITE" id="PS50075"/>
    </source>
</evidence>
<accession>A0A1L9TA79</accession>
<dbReference type="InterPro" id="IPR050091">
    <property type="entry name" value="PKS_NRPS_Biosynth_Enz"/>
</dbReference>
<dbReference type="Gene3D" id="1.10.1200.10">
    <property type="entry name" value="ACP-like"/>
    <property type="match status" value="1"/>
</dbReference>
<name>A0A1L9TA79_9EURO</name>
<evidence type="ECO:0000313" key="12">
    <source>
        <dbReference type="Proteomes" id="UP000184356"/>
    </source>
</evidence>
<dbReference type="PROSITE" id="PS52019">
    <property type="entry name" value="PKS_MFAS_DH"/>
    <property type="match status" value="1"/>
</dbReference>
<keyword evidence="12" id="KW-1185">Reference proteome</keyword>
<dbReference type="EMBL" id="KV878591">
    <property type="protein sequence ID" value="OJJ56275.1"/>
    <property type="molecule type" value="Genomic_DNA"/>
</dbReference>
<dbReference type="SMART" id="SM00825">
    <property type="entry name" value="PKS_KS"/>
    <property type="match status" value="1"/>
</dbReference>
<dbReference type="SUPFAM" id="SSF47336">
    <property type="entry name" value="ACP-like"/>
    <property type="match status" value="1"/>
</dbReference>
<dbReference type="PROSITE" id="PS00606">
    <property type="entry name" value="KS3_1"/>
    <property type="match status" value="1"/>
</dbReference>
<dbReference type="Proteomes" id="UP000184356">
    <property type="component" value="Unassembled WGS sequence"/>
</dbReference>
<feature type="region of interest" description="N-terminal hotdog fold" evidence="6">
    <location>
        <begin position="1320"/>
        <end position="1456"/>
    </location>
</feature>
<feature type="region of interest" description="Disordered" evidence="7">
    <location>
        <begin position="1671"/>
        <end position="1721"/>
    </location>
</feature>
<dbReference type="SUPFAM" id="SSF53901">
    <property type="entry name" value="Thiolase-like"/>
    <property type="match status" value="1"/>
</dbReference>
<dbReference type="FunFam" id="3.40.366.10:FF:000002">
    <property type="entry name" value="Probable polyketide synthase 2"/>
    <property type="match status" value="1"/>
</dbReference>
<dbReference type="SUPFAM" id="SSF52151">
    <property type="entry name" value="FabD/lysophospholipase-like"/>
    <property type="match status" value="1"/>
</dbReference>
<dbReference type="PROSITE" id="PS52004">
    <property type="entry name" value="KS3_2"/>
    <property type="match status" value="1"/>
</dbReference>
<keyword evidence="4" id="KW-0597">Phosphoprotein</keyword>
<dbReference type="FunFam" id="1.10.1200.10:FF:000011">
    <property type="entry name" value="Sterigmatocystin biosynthesis polyketide synthase"/>
    <property type="match status" value="1"/>
</dbReference>
<proteinExistence type="predicted"/>
<dbReference type="Gene3D" id="3.40.366.10">
    <property type="entry name" value="Malonyl-Coenzyme A Acyl Carrier Protein, domain 2"/>
    <property type="match status" value="2"/>
</dbReference>
<feature type="compositionally biased region" description="Polar residues" evidence="7">
    <location>
        <begin position="1680"/>
        <end position="1692"/>
    </location>
</feature>
<dbReference type="Gene3D" id="3.30.70.3290">
    <property type="match status" value="1"/>
</dbReference>
<protein>
    <submittedName>
        <fullName evidence="11">Uncharacterized protein</fullName>
    </submittedName>
</protein>
<dbReference type="InterPro" id="IPR020806">
    <property type="entry name" value="PKS_PP-bd"/>
</dbReference>
<feature type="compositionally biased region" description="Polar residues" evidence="7">
    <location>
        <begin position="1654"/>
        <end position="1665"/>
    </location>
</feature>
<feature type="domain" description="PKS/mFAS DH" evidence="10">
    <location>
        <begin position="1320"/>
        <end position="1630"/>
    </location>
</feature>
<dbReference type="RefSeq" id="XP_040700081.1">
    <property type="nucleotide sequence ID" value="XM_040842614.1"/>
</dbReference>
<dbReference type="InterPro" id="IPR049900">
    <property type="entry name" value="PKS_mFAS_DH"/>
</dbReference>
<comment type="cofactor">
    <cofactor evidence="1">
        <name>pantetheine 4'-phosphate</name>
        <dbReference type="ChEBI" id="CHEBI:47942"/>
    </cofactor>
</comment>
<dbReference type="OrthoDB" id="329835at2759"/>
<dbReference type="Pfam" id="PF00550">
    <property type="entry name" value="PP-binding"/>
    <property type="match status" value="1"/>
</dbReference>
<dbReference type="InterPro" id="IPR018201">
    <property type="entry name" value="Ketoacyl_synth_AS"/>
</dbReference>
<evidence type="ECO:0000256" key="4">
    <source>
        <dbReference type="ARBA" id="ARBA00022553"/>
    </source>
</evidence>
<dbReference type="Pfam" id="PF00109">
    <property type="entry name" value="ketoacyl-synt"/>
    <property type="match status" value="1"/>
</dbReference>
<feature type="region of interest" description="C-terminal hotdog fold" evidence="6">
    <location>
        <begin position="1484"/>
        <end position="1630"/>
    </location>
</feature>
<evidence type="ECO:0000259" key="10">
    <source>
        <dbReference type="PROSITE" id="PS52019"/>
    </source>
</evidence>
<dbReference type="VEuPathDB" id="FungiDB:ASPSYDRAFT_157033"/>
<dbReference type="GO" id="GO:0004315">
    <property type="term" value="F:3-oxoacyl-[acyl-carrier-protein] synthase activity"/>
    <property type="evidence" value="ECO:0007669"/>
    <property type="project" value="InterPro"/>
</dbReference>
<dbReference type="Pfam" id="PF16073">
    <property type="entry name" value="SAT"/>
    <property type="match status" value="1"/>
</dbReference>
<dbReference type="Pfam" id="PF02801">
    <property type="entry name" value="Ketoacyl-synt_C"/>
    <property type="match status" value="1"/>
</dbReference>
<dbReference type="CDD" id="cd00833">
    <property type="entry name" value="PKS"/>
    <property type="match status" value="1"/>
</dbReference>
<dbReference type="InterPro" id="IPR014043">
    <property type="entry name" value="Acyl_transferase_dom"/>
</dbReference>
<dbReference type="FunFam" id="3.40.366.10:FF:000017">
    <property type="entry name" value="Non-reducing polyketide synthase aptA"/>
    <property type="match status" value="1"/>
</dbReference>
<keyword evidence="5" id="KW-0808">Transferase</keyword>
<dbReference type="InterPro" id="IPR032088">
    <property type="entry name" value="SAT"/>
</dbReference>
<dbReference type="InterPro" id="IPR042104">
    <property type="entry name" value="PKS_dehydratase_sf"/>
</dbReference>
<dbReference type="GO" id="GO:0006633">
    <property type="term" value="P:fatty acid biosynthetic process"/>
    <property type="evidence" value="ECO:0007669"/>
    <property type="project" value="InterPro"/>
</dbReference>
<feature type="domain" description="Carrier" evidence="8">
    <location>
        <begin position="1719"/>
        <end position="1796"/>
    </location>
</feature>
<evidence type="ECO:0000256" key="3">
    <source>
        <dbReference type="ARBA" id="ARBA00022450"/>
    </source>
</evidence>
<dbReference type="GO" id="GO:0044550">
    <property type="term" value="P:secondary metabolite biosynthetic process"/>
    <property type="evidence" value="ECO:0007669"/>
    <property type="project" value="UniProtKB-ARBA"/>
</dbReference>
<dbReference type="PROSITE" id="PS50075">
    <property type="entry name" value="CARRIER"/>
    <property type="match status" value="1"/>
</dbReference>
<evidence type="ECO:0000256" key="6">
    <source>
        <dbReference type="PROSITE-ProRule" id="PRU01363"/>
    </source>
</evidence>
<dbReference type="GO" id="GO:0042181">
    <property type="term" value="P:ketone biosynthetic process"/>
    <property type="evidence" value="ECO:0007669"/>
    <property type="project" value="UniProtKB-ARBA"/>
</dbReference>
<feature type="domain" description="Ketosynthase family 3 (KS3)" evidence="9">
    <location>
        <begin position="389"/>
        <end position="822"/>
    </location>
</feature>
<dbReference type="InterPro" id="IPR016039">
    <property type="entry name" value="Thiolase-like"/>
</dbReference>
<dbReference type="FunFam" id="3.40.47.10:FF:000031">
    <property type="entry name" value="Sterigmatocystin biosynthesis polyketide synthase"/>
    <property type="match status" value="1"/>
</dbReference>
<gene>
    <name evidence="11" type="ORF">ASPSYDRAFT_157033</name>
</gene>
<evidence type="ECO:0000259" key="9">
    <source>
        <dbReference type="PROSITE" id="PS52004"/>
    </source>
</evidence>
<dbReference type="InterPro" id="IPR016036">
    <property type="entry name" value="Malonyl_transacylase_ACP-bd"/>
</dbReference>
<dbReference type="InterPro" id="IPR020841">
    <property type="entry name" value="PKS_Beta-ketoAc_synthase_dom"/>
</dbReference>
<dbReference type="STRING" id="1036612.A0A1L9TA79"/>
<dbReference type="PANTHER" id="PTHR43775">
    <property type="entry name" value="FATTY ACID SYNTHASE"/>
    <property type="match status" value="1"/>
</dbReference>
<dbReference type="GO" id="GO:0046189">
    <property type="term" value="P:phenol-containing compound biosynthetic process"/>
    <property type="evidence" value="ECO:0007669"/>
    <property type="project" value="UniProtKB-ARBA"/>
</dbReference>
<dbReference type="Gene3D" id="3.10.129.110">
    <property type="entry name" value="Polyketide synthase dehydratase"/>
    <property type="match status" value="1"/>
</dbReference>
<dbReference type="SMART" id="SM00827">
    <property type="entry name" value="PKS_AT"/>
    <property type="match status" value="1"/>
</dbReference>
<sequence>MGPSYPRLIFFGNEVPSDGAKDLFRRLRQHSKDRRFRLLSIFLDESTAILKEEAAKLPKQLQELIPHFETVCSLADVDFRQGPLGAAMESALLTILELALFIGHYEAEDSEWDLDSSQTILAGLSIGILAGAALALSSNVADVAKVGPESVRVSFRLGVYVAGISSKLEAPQSDGTLQSWAHVITEMTQDAVQHELSQFNEGVHNPELTKVFISAADSTSVSVSGPPSRVKSAIQHSPVLRYSKQLPLPVYDGLCHASHLYSEKDIEDVINSTDSVISNSRPVRLALVSSQTGESFKATTARELFLEIGTELLTGTIYLDKVTAGIVERVKLHSAMGRYRIDGFRTSLVLQGIHSAIETGFSQLQLSRNDLVAWVHKDYGARQPSSRADSKLAIVGMACRLPGGANDPDLFWELLEQGRDTLTTVPLDRFDLETHYDPSGKTENATQTPFGNFIDQPGCFDAGFFNMSPREAEQTDPMHRLALVTAYEAMEMAGLVPGRTPSTQQNRIGTFYGQASDDWRELNASQNISTYAVPGGERAFANGRINYFFKFSGPSYNIDTACSSGLAAVQAACSALWAGEVDTAIAGGLNVITDPDNYAGLGNGHFLSKTGQCKVWDKDADGYCRADGIGSVVIKRLEDAEADNDNILAVVLGARTNHSAEAVSITHPHAGAQKENYQQVLQQACVNPLDVSYVELHGTGTQAGDAVESESVSDVFAPSMPRRRADQRLHLGAVKSNIGHGEAAAGIASLLKALLVYQKGIIPKHIGIRTEINPTIPKDLERRNVGLAMENTPWPRPPGKTRLAVVNSFGAHGGNTTLLLSDAPERAKEKLTGYGHHETYPVVFSAKSKKSLQANARRLLEYLDQHPDTDLADLSYTLCGRRMHHSMRFGVSVSSIATLQKSIRSWLDSPNSSTELRPVPNEAPSVVLTFTGQGAYYRGMGRELFGEFLNFRTQVLQLDQIAQRLGYPSVVPGIDGSIDDSPVSPVLAQLSVVVLEIALAQFWSLLGVRVSAVVGHSLGEYAALAVAGVISAADALYLVGRRARLTEERCTEGSHSMLSVRAPLADIKNLLAGGHGAGIDYEICCRNTHQDTVIGGKKDQIDAIRQTLEAKSIKCTLLDVPYAFHTAQMDAILEPLEALATPIAFKAPSIPVLSPLLGGVVFDGKSINAEYLCRSSRETVDFVAAIEAAQDFGLVDAKTIWIDVGPHPICAGLVRGMDRDAQVASSCRRNEDNLTTMSKTLVTLQLAGIAPSWVEYFQPREQEYSLLQLPKYSWNETDYWIPYIGTWTLDKARLKYGETKQNALSISLSRPSALRTSLVHQVTSECIETTTATLEALSDMQHPDFLEALYGHKMNNCGVATSSIWSDMAFTVGEYLYQRLVPDVADLHMNLSDVEVLHAQVANKDKHTIQALVLKAHLDLSTSSMSLSWFTASAETGECAAESFATAVVRFEDAAAWTNEWDRLSHLVLGRIETLEERAAQGRASKLSKPLAYALFKNVVDYAERYQGMDQVVLHEHEAVADVTLSPERHGSWHTPPHWIDSVSHLAGLVMNGSDASNTRDYFYVTPGCSSFRLLNPLEAGATYRSYVRMFPMPHEANMYAGDVYILQGGRIVGMVGQIRFRRVPRLLMDRFFSAPAASTADPVIQSGRVHVQQPKSTTAKRPSVLNSVASPCHVAGAPGTTTHQGANSRVVSSDDQASDDESSEETAISTPASSDKGGPDTGLVAQCLQVMARETGLELESLTPDASFVELGIDSLMSLVLSEKFRTELGIEIKSSLFLECPTIGELKAWLEEYC</sequence>
<dbReference type="Pfam" id="PF00698">
    <property type="entry name" value="Acyl_transf_1"/>
    <property type="match status" value="1"/>
</dbReference>
<feature type="active site" description="Proton acceptor; for dehydratase activity" evidence="6">
    <location>
        <position position="1352"/>
    </location>
</feature>
<reference evidence="12" key="1">
    <citation type="journal article" date="2017" name="Genome Biol.">
        <title>Comparative genomics reveals high biological diversity and specific adaptations in the industrially and medically important fungal genus Aspergillus.</title>
        <authorList>
            <person name="de Vries R.P."/>
            <person name="Riley R."/>
            <person name="Wiebenga A."/>
            <person name="Aguilar-Osorio G."/>
            <person name="Amillis S."/>
            <person name="Uchima C.A."/>
            <person name="Anderluh G."/>
            <person name="Asadollahi M."/>
            <person name="Askin M."/>
            <person name="Barry K."/>
            <person name="Battaglia E."/>
            <person name="Bayram O."/>
            <person name="Benocci T."/>
            <person name="Braus-Stromeyer S.A."/>
            <person name="Caldana C."/>
            <person name="Canovas D."/>
            <person name="Cerqueira G.C."/>
            <person name="Chen F."/>
            <person name="Chen W."/>
            <person name="Choi C."/>
            <person name="Clum A."/>
            <person name="Dos Santos R.A."/>
            <person name="Damasio A.R."/>
            <person name="Diallinas G."/>
            <person name="Emri T."/>
            <person name="Fekete E."/>
            <person name="Flipphi M."/>
            <person name="Freyberg S."/>
            <person name="Gallo A."/>
            <person name="Gournas C."/>
            <person name="Habgood R."/>
            <person name="Hainaut M."/>
            <person name="Harispe M.L."/>
            <person name="Henrissat B."/>
            <person name="Hilden K.S."/>
            <person name="Hope R."/>
            <person name="Hossain A."/>
            <person name="Karabika E."/>
            <person name="Karaffa L."/>
            <person name="Karanyi Z."/>
            <person name="Krasevec N."/>
            <person name="Kuo A."/>
            <person name="Kusch H."/>
            <person name="LaButti K."/>
            <person name="Lagendijk E.L."/>
            <person name="Lapidus A."/>
            <person name="Levasseur A."/>
            <person name="Lindquist E."/>
            <person name="Lipzen A."/>
            <person name="Logrieco A.F."/>
            <person name="MacCabe A."/>
            <person name="Maekelae M.R."/>
            <person name="Malavazi I."/>
            <person name="Melin P."/>
            <person name="Meyer V."/>
            <person name="Mielnichuk N."/>
            <person name="Miskei M."/>
            <person name="Molnar A.P."/>
            <person name="Mule G."/>
            <person name="Ngan C.Y."/>
            <person name="Orejas M."/>
            <person name="Orosz E."/>
            <person name="Ouedraogo J.P."/>
            <person name="Overkamp K.M."/>
            <person name="Park H.-S."/>
            <person name="Perrone G."/>
            <person name="Piumi F."/>
            <person name="Punt P.J."/>
            <person name="Ram A.F."/>
            <person name="Ramon A."/>
            <person name="Rauscher S."/>
            <person name="Record E."/>
            <person name="Riano-Pachon D.M."/>
            <person name="Robert V."/>
            <person name="Roehrig J."/>
            <person name="Ruller R."/>
            <person name="Salamov A."/>
            <person name="Salih N.S."/>
            <person name="Samson R.A."/>
            <person name="Sandor E."/>
            <person name="Sanguinetti M."/>
            <person name="Schuetze T."/>
            <person name="Sepcic K."/>
            <person name="Shelest E."/>
            <person name="Sherlock G."/>
            <person name="Sophianopoulou V."/>
            <person name="Squina F.M."/>
            <person name="Sun H."/>
            <person name="Susca A."/>
            <person name="Todd R.B."/>
            <person name="Tsang A."/>
            <person name="Unkles S.E."/>
            <person name="van de Wiele N."/>
            <person name="van Rossen-Uffink D."/>
            <person name="Oliveira J.V."/>
            <person name="Vesth T.C."/>
            <person name="Visser J."/>
            <person name="Yu J.-H."/>
            <person name="Zhou M."/>
            <person name="Andersen M.R."/>
            <person name="Archer D.B."/>
            <person name="Baker S.E."/>
            <person name="Benoit I."/>
            <person name="Brakhage A.A."/>
            <person name="Braus G.H."/>
            <person name="Fischer R."/>
            <person name="Frisvad J.C."/>
            <person name="Goldman G.H."/>
            <person name="Houbraken J."/>
            <person name="Oakley B."/>
            <person name="Pocsi I."/>
            <person name="Scazzocchio C."/>
            <person name="Seiboth B."/>
            <person name="vanKuyk P.A."/>
            <person name="Wortman J."/>
            <person name="Dyer P.S."/>
            <person name="Grigoriev I.V."/>
        </authorList>
    </citation>
    <scope>NUCLEOTIDE SEQUENCE [LARGE SCALE GENOMIC DNA]</scope>
    <source>
        <strain evidence="12">CBS 593.65</strain>
    </source>
</reference>
<dbReference type="Gene3D" id="3.40.47.10">
    <property type="match status" value="1"/>
</dbReference>
<dbReference type="InterPro" id="IPR014030">
    <property type="entry name" value="Ketoacyl_synth_N"/>
</dbReference>